<evidence type="ECO:0000313" key="3">
    <source>
        <dbReference type="Proteomes" id="UP000438429"/>
    </source>
</evidence>
<comment type="caution">
    <text evidence="2">The sequence shown here is derived from an EMBL/GenBank/DDBJ whole genome shotgun (WGS) entry which is preliminary data.</text>
</comment>
<dbReference type="AlphaFoldDB" id="A0A6A4RZX3"/>
<gene>
    <name evidence="2" type="ORF">F2P81_022700</name>
</gene>
<protein>
    <submittedName>
        <fullName evidence="2">Uncharacterized protein</fullName>
    </submittedName>
</protein>
<accession>A0A6A4RZX3</accession>
<feature type="compositionally biased region" description="Basic and acidic residues" evidence="1">
    <location>
        <begin position="76"/>
        <end position="89"/>
    </location>
</feature>
<dbReference type="EMBL" id="VEVO01000020">
    <property type="protein sequence ID" value="KAF0025819.1"/>
    <property type="molecule type" value="Genomic_DNA"/>
</dbReference>
<name>A0A6A4RZX3_SCOMX</name>
<evidence type="ECO:0000313" key="2">
    <source>
        <dbReference type="EMBL" id="KAF0025819.1"/>
    </source>
</evidence>
<reference evidence="2 3" key="1">
    <citation type="submission" date="2019-06" db="EMBL/GenBank/DDBJ databases">
        <title>Draft genomes of female and male turbot (Scophthalmus maximus).</title>
        <authorList>
            <person name="Xu H."/>
            <person name="Xu X.-W."/>
            <person name="Shao C."/>
            <person name="Chen S."/>
        </authorList>
    </citation>
    <scope>NUCLEOTIDE SEQUENCE [LARGE SCALE GENOMIC DNA]</scope>
    <source>
        <strain evidence="2">Ysfricsl-2016a</strain>
        <tissue evidence="2">Blood</tissue>
    </source>
</reference>
<organism evidence="2 3">
    <name type="scientific">Scophthalmus maximus</name>
    <name type="common">Turbot</name>
    <name type="synonym">Psetta maxima</name>
    <dbReference type="NCBI Taxonomy" id="52904"/>
    <lineage>
        <taxon>Eukaryota</taxon>
        <taxon>Metazoa</taxon>
        <taxon>Chordata</taxon>
        <taxon>Craniata</taxon>
        <taxon>Vertebrata</taxon>
        <taxon>Euteleostomi</taxon>
        <taxon>Actinopterygii</taxon>
        <taxon>Neopterygii</taxon>
        <taxon>Teleostei</taxon>
        <taxon>Neoteleostei</taxon>
        <taxon>Acanthomorphata</taxon>
        <taxon>Carangaria</taxon>
        <taxon>Pleuronectiformes</taxon>
        <taxon>Pleuronectoidei</taxon>
        <taxon>Scophthalmidae</taxon>
        <taxon>Scophthalmus</taxon>
    </lineage>
</organism>
<dbReference type="Proteomes" id="UP000438429">
    <property type="component" value="Unassembled WGS sequence"/>
</dbReference>
<feature type="region of interest" description="Disordered" evidence="1">
    <location>
        <begin position="71"/>
        <end position="105"/>
    </location>
</feature>
<proteinExistence type="predicted"/>
<sequence>MYSEACVSLFELRGRRSRRVQQQSDGGECGSTSCVRRRSNMTAALIHTHMDEGIGSTKMLTDVLRTRPAPCRRHTVHSDAHRPSDECEHPSTQSSHNHRPRGRPTSIMTERLGEAAVIDSDTRASRVRLPIKVSTDIETLYRSGGSEAAGTVGGRRRGHTFSPLTDQMGTEAYSTSERGICSVIFHPEED</sequence>
<evidence type="ECO:0000256" key="1">
    <source>
        <dbReference type="SAM" id="MobiDB-lite"/>
    </source>
</evidence>